<dbReference type="EMBL" id="JBHUPD010000004">
    <property type="protein sequence ID" value="MFD2874470.1"/>
    <property type="molecule type" value="Genomic_DNA"/>
</dbReference>
<organism evidence="3 4">
    <name type="scientific">Mucilaginibacter ximonensis</name>
    <dbReference type="NCBI Taxonomy" id="538021"/>
    <lineage>
        <taxon>Bacteria</taxon>
        <taxon>Pseudomonadati</taxon>
        <taxon>Bacteroidota</taxon>
        <taxon>Sphingobacteriia</taxon>
        <taxon>Sphingobacteriales</taxon>
        <taxon>Sphingobacteriaceae</taxon>
        <taxon>Mucilaginibacter</taxon>
    </lineage>
</organism>
<protein>
    <submittedName>
        <fullName evidence="3">S9 family peptidase</fullName>
    </submittedName>
</protein>
<gene>
    <name evidence="3" type="ORF">ACFS5N_18450</name>
</gene>
<evidence type="ECO:0000313" key="4">
    <source>
        <dbReference type="Proteomes" id="UP001597557"/>
    </source>
</evidence>
<keyword evidence="1" id="KW-0378">Hydrolase</keyword>
<dbReference type="SUPFAM" id="SSF82171">
    <property type="entry name" value="DPP6 N-terminal domain-like"/>
    <property type="match status" value="1"/>
</dbReference>
<dbReference type="Gene3D" id="2.120.10.30">
    <property type="entry name" value="TolB, C-terminal domain"/>
    <property type="match status" value="1"/>
</dbReference>
<dbReference type="InterPro" id="IPR029058">
    <property type="entry name" value="AB_hydrolase_fold"/>
</dbReference>
<feature type="domain" description="Peptidase S9 prolyl oligopeptidase catalytic" evidence="2">
    <location>
        <begin position="404"/>
        <end position="615"/>
    </location>
</feature>
<evidence type="ECO:0000256" key="1">
    <source>
        <dbReference type="ARBA" id="ARBA00022801"/>
    </source>
</evidence>
<proteinExistence type="predicted"/>
<evidence type="ECO:0000313" key="3">
    <source>
        <dbReference type="EMBL" id="MFD2874470.1"/>
    </source>
</evidence>
<keyword evidence="4" id="KW-1185">Reference proteome</keyword>
<accession>A0ABW5YGR8</accession>
<dbReference type="InterPro" id="IPR001375">
    <property type="entry name" value="Peptidase_S9_cat"/>
</dbReference>
<sequence length="620" mass="71093">MVFAVIALSACNDTKKDEIPVNEFYKSPEKVAFKISPDGRYISYLKNYHHRQNLFLQSIDDGKEIQATSFTDYPVRGDYTWTYDNQILFSQNTDDNHTMMVYDLASGKTRTLLSVGKAGLRVMNRNKLTPDVVTISMNMRDSANFDVYRLNVKTGELKTYLVNPGNITDWLVDADGGIRLVKSTNGVDETILYRKNDKERFRPIINNNFRNYVRMIAFDGESENFYALSNVGRDKTAFVEINAATGKEQRVIFADPHVDINRVDYSKARNRLEMAQWEEDKIQKHFFNPYIKDWYTNLYLQLKGYEVNITDRDTAEHRFIVSTYTDRSRGAVYLYECTNNKLTKLIDNGVIDPAQLCEKKPIAYTASDGTVINGYLTLPKGEAKTNLPLIVIPHDGPFGVRDTWNYGADIQFFANRGFAVFQMNYRGSSGYGKVFYSAGFKEVGGKIQQDITDGVNWLIAKKIANPKKIAIYGRGFGGFSALYAISFNPKLYSCAIVQNGLINLFTYIKTAPAYYRPQLQKMYATIGDPEKDAELLRNISPVFHPDKPKVPILFFQDAKDLRANISEVNHYIRELQKHNVSVKYFLNKNEHGAEHNGEDKRKQSYLEMEKFLYTNLHVKP</sequence>
<reference evidence="4" key="1">
    <citation type="journal article" date="2019" name="Int. J. Syst. Evol. Microbiol.">
        <title>The Global Catalogue of Microorganisms (GCM) 10K type strain sequencing project: providing services to taxonomists for standard genome sequencing and annotation.</title>
        <authorList>
            <consortium name="The Broad Institute Genomics Platform"/>
            <consortium name="The Broad Institute Genome Sequencing Center for Infectious Disease"/>
            <person name="Wu L."/>
            <person name="Ma J."/>
        </authorList>
    </citation>
    <scope>NUCLEOTIDE SEQUENCE [LARGE SCALE GENOMIC DNA]</scope>
    <source>
        <strain evidence="4">KCTC 22437</strain>
    </source>
</reference>
<dbReference type="SUPFAM" id="SSF53474">
    <property type="entry name" value="alpha/beta-Hydrolases"/>
    <property type="match status" value="1"/>
</dbReference>
<name>A0ABW5YGR8_9SPHI</name>
<dbReference type="RefSeq" id="WP_377189207.1">
    <property type="nucleotide sequence ID" value="NZ_JBHUPD010000004.1"/>
</dbReference>
<dbReference type="Proteomes" id="UP001597557">
    <property type="component" value="Unassembled WGS sequence"/>
</dbReference>
<dbReference type="Gene3D" id="3.40.50.1820">
    <property type="entry name" value="alpha/beta hydrolase"/>
    <property type="match status" value="1"/>
</dbReference>
<dbReference type="PANTHER" id="PTHR42776:SF27">
    <property type="entry name" value="DIPEPTIDYL PEPTIDASE FAMILY MEMBER 6"/>
    <property type="match status" value="1"/>
</dbReference>
<dbReference type="Pfam" id="PF00326">
    <property type="entry name" value="Peptidase_S9"/>
    <property type="match status" value="1"/>
</dbReference>
<comment type="caution">
    <text evidence="3">The sequence shown here is derived from an EMBL/GenBank/DDBJ whole genome shotgun (WGS) entry which is preliminary data.</text>
</comment>
<evidence type="ECO:0000259" key="2">
    <source>
        <dbReference type="Pfam" id="PF00326"/>
    </source>
</evidence>
<dbReference type="PANTHER" id="PTHR42776">
    <property type="entry name" value="SERINE PEPTIDASE S9 FAMILY MEMBER"/>
    <property type="match status" value="1"/>
</dbReference>
<dbReference type="InterPro" id="IPR011042">
    <property type="entry name" value="6-blade_b-propeller_TolB-like"/>
</dbReference>